<dbReference type="AlphaFoldDB" id="A1A5S5"/>
<dbReference type="Pfam" id="PF01352">
    <property type="entry name" value="KRAB"/>
    <property type="match status" value="1"/>
</dbReference>
<reference evidence="2" key="1">
    <citation type="journal article" date="2004" name="Genome Res.">
        <title>The status, quality, and expansion of the NIH full-length cDNA project: the Mammalian Gene Collection (MGC).</title>
        <authorList>
            <consortium name="The MGC Project Team"/>
            <person name="Gerhard D.S."/>
            <person name="Wagner L."/>
            <person name="Feingold E.A."/>
            <person name="Shenmen C.M."/>
            <person name="Grouse L.H."/>
            <person name="Schuler G."/>
            <person name="Klein S.L."/>
            <person name="Old S."/>
            <person name="Rasooly R."/>
            <person name="Good P."/>
            <person name="Guyer M."/>
            <person name="Peck A.M."/>
            <person name="Derge J.G."/>
            <person name="Lipman D."/>
            <person name="Collins F.S."/>
            <person name="Jang W."/>
            <person name="Sherry S."/>
            <person name="Feolo M."/>
            <person name="Misquitta L."/>
            <person name="Lee E."/>
            <person name="Rotmistrovsky K."/>
            <person name="Greenhut S.F."/>
            <person name="Schaefer C.F."/>
            <person name="Buetow K."/>
            <person name="Bonner T.I."/>
            <person name="Haussler D."/>
            <person name="Kent J."/>
            <person name="Kiekhaus M."/>
            <person name="Furey T."/>
            <person name="Brent M."/>
            <person name="Prange C."/>
            <person name="Schreiber K."/>
            <person name="Shapiro N."/>
            <person name="Bhat N.K."/>
            <person name="Hopkins R.F."/>
            <person name="Hsie F."/>
            <person name="Driscoll T."/>
            <person name="Soares M.B."/>
            <person name="Casavant T.L."/>
            <person name="Scheetz T.E."/>
            <person name="Brown-stein M.J."/>
            <person name="Usdin T.B."/>
            <person name="Toshiyuki S."/>
            <person name="Carninci P."/>
            <person name="Piao Y."/>
            <person name="Dudekula D.B."/>
            <person name="Ko M.S."/>
            <person name="Kawakami K."/>
            <person name="Suzuki Y."/>
            <person name="Sugano S."/>
            <person name="Gruber C.E."/>
            <person name="Smith M.R."/>
            <person name="Simmons B."/>
            <person name="Moore T."/>
            <person name="Waterman R."/>
            <person name="Johnson S.L."/>
            <person name="Ruan Y."/>
            <person name="Wei C.L."/>
            <person name="Mathavan S."/>
            <person name="Gunaratne P.H."/>
            <person name="Wu J."/>
            <person name="Garcia A.M."/>
            <person name="Hulyk S.W."/>
            <person name="Fuh E."/>
            <person name="Yuan Y."/>
            <person name="Sneed A."/>
            <person name="Kowis C."/>
            <person name="Hodgson A."/>
            <person name="Muzny D.M."/>
            <person name="McPherson J."/>
            <person name="Gibbs R.A."/>
            <person name="Fahey J."/>
            <person name="Helton E."/>
            <person name="Ketteman M."/>
            <person name="Madan A."/>
            <person name="Rodrigues S."/>
            <person name="Sanchez A."/>
            <person name="Whiting M."/>
            <person name="Madari A."/>
            <person name="Young A.C."/>
            <person name="Wetherby K.D."/>
            <person name="Granite S.J."/>
            <person name="Kwong P.N."/>
            <person name="Brinkley C.P."/>
            <person name="Pearson R.L."/>
            <person name="Bouffard G.G."/>
            <person name="Blakesly R.W."/>
            <person name="Green E.D."/>
            <person name="Dickson M.C."/>
            <person name="Rodriguez A.C."/>
            <person name="Grimwood J."/>
            <person name="Schmutz J."/>
            <person name="Myers R.M."/>
            <person name="Butterfield Y.S."/>
            <person name="Griffith M."/>
            <person name="Griffith O.L."/>
            <person name="Krzywinski M.I."/>
            <person name="Liao N."/>
            <person name="Morin R."/>
            <person name="Morrin R."/>
            <person name="Palmquist D."/>
            <person name="Petrescu A.S."/>
            <person name="Skalska U."/>
            <person name="Smailus D.E."/>
            <person name="Stott J.M."/>
            <person name="Schnerch A."/>
            <person name="Schein J.E."/>
            <person name="Jones S.J."/>
            <person name="Holt R.A."/>
            <person name="Baross A."/>
            <person name="Marra M.A."/>
            <person name="Clifton S."/>
            <person name="Makowski K.A."/>
            <person name="Bosak S."/>
            <person name="Malek J."/>
        </authorList>
    </citation>
    <scope>NUCLEOTIDE SEQUENCE [LARGE SCALE MRNA]</scope>
    <source>
        <tissue evidence="2">Thymus</tissue>
    </source>
</reference>
<dbReference type="PANTHER" id="PTHR23232">
    <property type="entry name" value="KRAB DOMAIN C2H2 ZINC FINGER"/>
    <property type="match status" value="1"/>
</dbReference>
<dbReference type="InterPro" id="IPR036051">
    <property type="entry name" value="KRAB_dom_sf"/>
</dbReference>
<name>A1A5S5_RAT</name>
<dbReference type="EMBL" id="BC128784">
    <property type="protein sequence ID" value="AAI28785.1"/>
    <property type="molecule type" value="mRNA"/>
</dbReference>
<accession>A1A5S5</accession>
<dbReference type="InterPro" id="IPR050169">
    <property type="entry name" value="Krueppel_C2H2_ZnF"/>
</dbReference>
<dbReference type="PANTHER" id="PTHR23232:SF138">
    <property type="entry name" value="KRAB DOMAIN-CONTAINING PROTEIN"/>
    <property type="match status" value="1"/>
</dbReference>
<dbReference type="CDD" id="cd07765">
    <property type="entry name" value="KRAB_A-box"/>
    <property type="match status" value="1"/>
</dbReference>
<dbReference type="InterPro" id="IPR001909">
    <property type="entry name" value="KRAB"/>
</dbReference>
<dbReference type="RGD" id="1304798">
    <property type="gene designation" value="Zfp184"/>
</dbReference>
<dbReference type="PROSITE" id="PS50805">
    <property type="entry name" value="KRAB"/>
    <property type="match status" value="1"/>
</dbReference>
<proteinExistence type="evidence at transcript level"/>
<dbReference type="AGR" id="RGD:1304798"/>
<sequence length="121" mass="13309">MAGLSFADSASLHEGHLLLPPSSFLESVTFKDVVVNFTQEEWKHLDPTQRDLFRDVTLENYTHLVSIGLQVSKPDMISHLEQGTEPWIEESCIPVGSLEGFRLILGTVSVQAPTTGGSTEI</sequence>
<dbReference type="SMART" id="SM00349">
    <property type="entry name" value="KRAB"/>
    <property type="match status" value="1"/>
</dbReference>
<evidence type="ECO:0000313" key="3">
    <source>
        <dbReference type="RGD" id="1304798"/>
    </source>
</evidence>
<dbReference type="Gene3D" id="6.10.140.140">
    <property type="match status" value="1"/>
</dbReference>
<feature type="domain" description="KRAB" evidence="1">
    <location>
        <begin position="28"/>
        <end position="99"/>
    </location>
</feature>
<evidence type="ECO:0000313" key="2">
    <source>
        <dbReference type="EMBL" id="AAI28785.1"/>
    </source>
</evidence>
<gene>
    <name evidence="3" type="primary">Zfp184</name>
    <name evidence="2" type="synonym">Znf184</name>
</gene>
<dbReference type="UCSC" id="RGD:1304798">
    <property type="organism name" value="rat"/>
</dbReference>
<dbReference type="GO" id="GO:0006355">
    <property type="term" value="P:regulation of DNA-templated transcription"/>
    <property type="evidence" value="ECO:0007669"/>
    <property type="project" value="InterPro"/>
</dbReference>
<dbReference type="PhylomeDB" id="A1A5S5"/>
<dbReference type="OrthoDB" id="9411774at2759"/>
<organism evidence="2">
    <name type="scientific">Rattus norvegicus</name>
    <name type="common">Rat</name>
    <dbReference type="NCBI Taxonomy" id="10116"/>
    <lineage>
        <taxon>Eukaryota</taxon>
        <taxon>Metazoa</taxon>
        <taxon>Chordata</taxon>
        <taxon>Craniata</taxon>
        <taxon>Vertebrata</taxon>
        <taxon>Euteleostomi</taxon>
        <taxon>Mammalia</taxon>
        <taxon>Eutheria</taxon>
        <taxon>Euarchontoglires</taxon>
        <taxon>Glires</taxon>
        <taxon>Rodentia</taxon>
        <taxon>Myomorpha</taxon>
        <taxon>Muroidea</taxon>
        <taxon>Muridae</taxon>
        <taxon>Murinae</taxon>
        <taxon>Rattus</taxon>
    </lineage>
</organism>
<dbReference type="SUPFAM" id="SSF109640">
    <property type="entry name" value="KRAB domain (Kruppel-associated box)"/>
    <property type="match status" value="1"/>
</dbReference>
<evidence type="ECO:0000259" key="1">
    <source>
        <dbReference type="PROSITE" id="PS50805"/>
    </source>
</evidence>
<protein>
    <submittedName>
        <fullName evidence="2">Znf184 protein</fullName>
    </submittedName>
</protein>